<dbReference type="RefSeq" id="YP_001957127.1">
    <property type="nucleotide sequence ID" value="NC_010821.1"/>
</dbReference>
<gene>
    <name evidence="2" type="ORF">201phi2-1p407</name>
</gene>
<organism evidence="2 3">
    <name type="scientific">Pseudomonas phage 201phi2-1</name>
    <name type="common">Pseudomonas chlororaphis phage 201phi2-1</name>
    <dbReference type="NCBI Taxonomy" id="198110"/>
    <lineage>
        <taxon>Viruses</taxon>
        <taxon>Duplodnaviria</taxon>
        <taxon>Heunggongvirae</taxon>
        <taxon>Uroviricota</taxon>
        <taxon>Caudoviricetes</taxon>
        <taxon>Chimalliviridae</taxon>
        <taxon>Serwervirus</taxon>
        <taxon>Serwervirus 201phi21</taxon>
    </lineage>
</organism>
<dbReference type="EMBL" id="EU197055">
    <property type="protein sequence ID" value="ABY63231.1"/>
    <property type="molecule type" value="Genomic_DNA"/>
</dbReference>
<evidence type="ECO:0000256" key="1">
    <source>
        <dbReference type="SAM" id="Phobius"/>
    </source>
</evidence>
<keyword evidence="1" id="KW-0812">Transmembrane</keyword>
<keyword evidence="1" id="KW-0472">Membrane</keyword>
<protein>
    <submittedName>
        <fullName evidence="2">Uncharacterized protein</fullName>
    </submittedName>
</protein>
<keyword evidence="1" id="KW-1133">Transmembrane helix</keyword>
<organismHost>
    <name type="scientific">Pseudomonas chlororaphis</name>
    <dbReference type="NCBI Taxonomy" id="587753"/>
</organismHost>
<reference evidence="2 3" key="1">
    <citation type="journal article" date="2008" name="Virology">
        <title>Characterization of Pseudomonas chlororaphis myovirus 201varphi2-1 via genomic sequencing, mass spectrometry, and electron microscopy.</title>
        <authorList>
            <person name="Thomas J.A."/>
            <person name="Rolando M.R."/>
            <person name="Carroll C.A."/>
            <person name="Shen P.S."/>
            <person name="Belnap D.M."/>
            <person name="Weintraub S.T."/>
            <person name="Serwer P."/>
            <person name="Hardies S.C."/>
        </authorList>
    </citation>
    <scope>NUCLEOTIDE SEQUENCE</scope>
</reference>
<accession>B3FJR6</accession>
<proteinExistence type="predicted"/>
<dbReference type="KEGG" id="vg:6372524"/>
<name>B3FJR6_BP201</name>
<sequence length="83" mass="9246">MDFWSGLFIAFSGGACVYASLGLMLIYRYWFESGANRGEIACTLRGVGLTLMVGILVPAILLTLHLTEVITMWRVGYEILRVQ</sequence>
<feature type="transmembrane region" description="Helical" evidence="1">
    <location>
        <begin position="6"/>
        <end position="30"/>
    </location>
</feature>
<feature type="transmembrane region" description="Helical" evidence="1">
    <location>
        <begin position="42"/>
        <end position="64"/>
    </location>
</feature>
<evidence type="ECO:0000313" key="2">
    <source>
        <dbReference type="EMBL" id="ABY63231.1"/>
    </source>
</evidence>
<evidence type="ECO:0000313" key="3">
    <source>
        <dbReference type="Proteomes" id="UP000002421"/>
    </source>
</evidence>
<dbReference type="Proteomes" id="UP000002421">
    <property type="component" value="Segment"/>
</dbReference>
<keyword evidence="3" id="KW-1185">Reference proteome</keyword>